<evidence type="ECO:0000256" key="9">
    <source>
        <dbReference type="RuleBase" id="RU365048"/>
    </source>
</evidence>
<keyword evidence="6 9" id="KW-0508">mRNA splicing</keyword>
<evidence type="ECO:0000256" key="4">
    <source>
        <dbReference type="ARBA" id="ARBA00022728"/>
    </source>
</evidence>
<keyword evidence="3 9" id="KW-0507">mRNA processing</keyword>
<feature type="domain" description="Sm" evidence="10">
    <location>
        <begin position="1"/>
        <end position="75"/>
    </location>
</feature>
<comment type="subunit">
    <text evidence="9">LSm subunits form a heteromer with a doughnut shape.</text>
</comment>
<dbReference type="Gene3D" id="2.30.30.100">
    <property type="match status" value="1"/>
</dbReference>
<accession>A0A427Y090</accession>
<keyword evidence="8 9" id="KW-0687">Ribonucleoprotein</keyword>
<dbReference type="InterPro" id="IPR001163">
    <property type="entry name" value="Sm_dom_euk/arc"/>
</dbReference>
<comment type="caution">
    <text evidence="11">The sequence shown here is derived from an EMBL/GenBank/DDBJ whole genome shotgun (WGS) entry which is preliminary data.</text>
</comment>
<dbReference type="InterPro" id="IPR010920">
    <property type="entry name" value="LSM_dom_sf"/>
</dbReference>
<keyword evidence="5 9" id="KW-0694">RNA-binding</keyword>
<dbReference type="SUPFAM" id="SSF50182">
    <property type="entry name" value="Sm-like ribonucleoproteins"/>
    <property type="match status" value="1"/>
</dbReference>
<dbReference type="PANTHER" id="PTHR15588">
    <property type="entry name" value="LSM1"/>
    <property type="match status" value="1"/>
</dbReference>
<evidence type="ECO:0000313" key="11">
    <source>
        <dbReference type="EMBL" id="RSH84415.1"/>
    </source>
</evidence>
<evidence type="ECO:0000313" key="12">
    <source>
        <dbReference type="Proteomes" id="UP000279236"/>
    </source>
</evidence>
<dbReference type="GO" id="GO:0071011">
    <property type="term" value="C:precatalytic spliceosome"/>
    <property type="evidence" value="ECO:0007669"/>
    <property type="project" value="TreeGrafter"/>
</dbReference>
<dbReference type="PROSITE" id="PS52002">
    <property type="entry name" value="SM"/>
    <property type="match status" value="1"/>
</dbReference>
<evidence type="ECO:0000256" key="8">
    <source>
        <dbReference type="ARBA" id="ARBA00023274"/>
    </source>
</evidence>
<evidence type="ECO:0000256" key="5">
    <source>
        <dbReference type="ARBA" id="ARBA00022884"/>
    </source>
</evidence>
<dbReference type="Pfam" id="PF01423">
    <property type="entry name" value="LSM"/>
    <property type="match status" value="1"/>
</dbReference>
<keyword evidence="12" id="KW-1185">Reference proteome</keyword>
<dbReference type="InterPro" id="IPR018247">
    <property type="entry name" value="EF_Hand_1_Ca_BS"/>
</dbReference>
<keyword evidence="4 9" id="KW-0747">Spliceosome</keyword>
<dbReference type="GO" id="GO:0046540">
    <property type="term" value="C:U4/U6 x U5 tri-snRNP complex"/>
    <property type="evidence" value="ECO:0007669"/>
    <property type="project" value="UniProtKB-UniRule"/>
</dbReference>
<evidence type="ECO:0000256" key="3">
    <source>
        <dbReference type="ARBA" id="ARBA00022664"/>
    </source>
</evidence>
<evidence type="ECO:0000259" key="10">
    <source>
        <dbReference type="PROSITE" id="PS52002"/>
    </source>
</evidence>
<protein>
    <recommendedName>
        <fullName evidence="9">LSM2-LSM8 complex subunit LSM8</fullName>
    </recommendedName>
</protein>
<dbReference type="SMART" id="SM00651">
    <property type="entry name" value="Sm"/>
    <property type="match status" value="1"/>
</dbReference>
<evidence type="ECO:0000256" key="6">
    <source>
        <dbReference type="ARBA" id="ARBA00023187"/>
    </source>
</evidence>
<dbReference type="EMBL" id="RSCE01000003">
    <property type="protein sequence ID" value="RSH84415.1"/>
    <property type="molecule type" value="Genomic_DNA"/>
</dbReference>
<evidence type="ECO:0000256" key="2">
    <source>
        <dbReference type="ARBA" id="ARBA00006850"/>
    </source>
</evidence>
<comment type="subcellular location">
    <subcellularLocation>
        <location evidence="1 9">Nucleus</location>
    </subcellularLocation>
</comment>
<dbReference type="InterPro" id="IPR034103">
    <property type="entry name" value="Lsm8"/>
</dbReference>
<name>A0A427Y090_9TREE</name>
<dbReference type="GO" id="GO:0000398">
    <property type="term" value="P:mRNA splicing, via spliceosome"/>
    <property type="evidence" value="ECO:0007669"/>
    <property type="project" value="UniProtKB-UniRule"/>
</dbReference>
<keyword evidence="7 9" id="KW-0539">Nucleus</keyword>
<dbReference type="CDD" id="cd01727">
    <property type="entry name" value="LSm8"/>
    <property type="match status" value="1"/>
</dbReference>
<organism evidence="11 12">
    <name type="scientific">Apiotrichum porosum</name>
    <dbReference type="NCBI Taxonomy" id="105984"/>
    <lineage>
        <taxon>Eukaryota</taxon>
        <taxon>Fungi</taxon>
        <taxon>Dikarya</taxon>
        <taxon>Basidiomycota</taxon>
        <taxon>Agaricomycotina</taxon>
        <taxon>Tremellomycetes</taxon>
        <taxon>Trichosporonales</taxon>
        <taxon>Trichosporonaceae</taxon>
        <taxon>Apiotrichum</taxon>
    </lineage>
</organism>
<dbReference type="AlphaFoldDB" id="A0A427Y090"/>
<dbReference type="OrthoDB" id="10263346at2759"/>
<dbReference type="FunFam" id="2.30.30.100:FF:000027">
    <property type="entry name" value="U6 snRNA-associated Sm-like protein LSm8"/>
    <property type="match status" value="1"/>
</dbReference>
<dbReference type="PROSITE" id="PS00018">
    <property type="entry name" value="EF_HAND_1"/>
    <property type="match status" value="1"/>
</dbReference>
<evidence type="ECO:0000256" key="1">
    <source>
        <dbReference type="ARBA" id="ARBA00004123"/>
    </source>
</evidence>
<evidence type="ECO:0000256" key="7">
    <source>
        <dbReference type="ARBA" id="ARBA00023242"/>
    </source>
</evidence>
<dbReference type="PANTHER" id="PTHR15588:SF9">
    <property type="entry name" value="U6 SNRNA-ASSOCIATED SM-LIKE PROTEIN LSM8"/>
    <property type="match status" value="1"/>
</dbReference>
<dbReference type="STRING" id="105984.A0A427Y090"/>
<proteinExistence type="inferred from homology"/>
<dbReference type="GO" id="GO:0005688">
    <property type="term" value="C:U6 snRNP"/>
    <property type="evidence" value="ECO:0007669"/>
    <property type="project" value="UniProtKB-UniRule"/>
</dbReference>
<sequence>MAALDGFRDQLVQVVLYDGRVIVGKLKGNDNFCNLILSDSVEREYSSDKGVEMIPLGLYMIKGDNIALIGQVDEDKDGSLDYSEVMAEPLAEIRY</sequence>
<gene>
    <name evidence="9" type="primary">LSM8</name>
    <name evidence="11" type="ORF">EHS24_005935</name>
</gene>
<comment type="similarity">
    <text evidence="2 9">Belongs to the snRNP Sm proteins family.</text>
</comment>
<dbReference type="GO" id="GO:0003729">
    <property type="term" value="F:mRNA binding"/>
    <property type="evidence" value="ECO:0007669"/>
    <property type="project" value="TreeGrafter"/>
</dbReference>
<reference evidence="11 12" key="1">
    <citation type="submission" date="2018-11" db="EMBL/GenBank/DDBJ databases">
        <title>Genome sequence of Apiotrichum porosum DSM 27194.</title>
        <authorList>
            <person name="Aliyu H."/>
            <person name="Gorte O."/>
            <person name="Ochsenreither K."/>
        </authorList>
    </citation>
    <scope>NUCLEOTIDE SEQUENCE [LARGE SCALE GENOMIC DNA]</scope>
    <source>
        <strain evidence="11 12">DSM 27194</strain>
    </source>
</reference>
<dbReference type="InterPro" id="IPR047575">
    <property type="entry name" value="Sm"/>
</dbReference>
<dbReference type="InterPro" id="IPR044642">
    <property type="entry name" value="PTHR15588"/>
</dbReference>
<comment type="function">
    <text evidence="9">Plays role in pre-mRNA splicing as component of the U4/U6-U5 tri-snRNP complex that is involved in spliceosome assembly, and as component of the precatalytic spliceosome (spliceosome B complex). The heptameric LSM2-8 complex binds specifically to the 3'-terminal U-tract of U6 snRNA.</text>
</comment>
<dbReference type="Proteomes" id="UP000279236">
    <property type="component" value="Unassembled WGS sequence"/>
</dbReference>